<evidence type="ECO:0000256" key="5">
    <source>
        <dbReference type="ARBA" id="ARBA00022839"/>
    </source>
</evidence>
<feature type="domain" description="DDH" evidence="6">
    <location>
        <begin position="84"/>
        <end position="228"/>
    </location>
</feature>
<sequence length="782" mass="86954">MLPAKYKWQAPDLSEKDLENIQDLTAESGENPVLVKLAYQRGYRNLIDLTNYLGGNPVFHDPFLFYDMERAVDRINQAIESFQSILIYGDYDADGITATTILYEALEAMGANVTYYLPNRFDDGYGPNWQVYKYYINQGIDLIITVDNGVAGFEALAKAKEAGVDVIVTDHHEISDKLPEAYAIIHPRHPQGDYPFDDLSGAGVALKLVTALMGEMPAEMLDVAAIGTVADLVSLTGENRALVQAGIQQLSQTERLGLQMLFSDQSLSPQQLDEEKIGFIIGPRLNALGRLGDASPGVRLLTSFDELEVREILDQIEAANQERKDLVAQITQQAMDQVDSQTNLPDIIIVSQASWHEGVLGIVASRLVETYQRPSIVLTYKEEDQVYKGSGRSLASVHLYQLLDQVRDLADKFGGHAMAAGMSVRADQFPAWADRLQELASHYHDEIIGKQDLAIDMAIPASQVNLANIRSLDKLRPFGSDNSQPRFLLEKQEITNIQALGKDGMTLKLSLKSTDHDQLVAIGFGKGPLAKQLTIGQAVDLVVSLSINEWNGSVSPQAQIIDLAVEEASVYNLRQAKTRSDIFQISAAIYLFDQAKYRDHYQPDLPKDAIALTKEDLVQASQEDLGALGADQLVVFDCFTKLDLVDKLLTATGIKNMHVFAFTADQAYLEGPVSRQDFAIVYRYLKGHPPLPLKGKEGDLAQYLKISVNKLKFILAVLIERGLAQWQGPIFSLLAATGKQDLLASPLFDQRQAQSQAEKFWLYQDQETIKRYFFEEDPNYEL</sequence>
<evidence type="ECO:0000259" key="6">
    <source>
        <dbReference type="Pfam" id="PF01368"/>
    </source>
</evidence>
<evidence type="ECO:0000256" key="3">
    <source>
        <dbReference type="ARBA" id="ARBA00022722"/>
    </source>
</evidence>
<evidence type="ECO:0000256" key="1">
    <source>
        <dbReference type="ARBA" id="ARBA00005915"/>
    </source>
</evidence>
<comment type="similarity">
    <text evidence="1">Belongs to the RecJ family.</text>
</comment>
<keyword evidence="11" id="KW-1185">Reference proteome</keyword>
<dbReference type="OrthoDB" id="9809852at2"/>
<protein>
    <recommendedName>
        <fullName evidence="2">Single-stranded-DNA-specific exonuclease RecJ</fullName>
    </recommendedName>
</protein>
<evidence type="ECO:0000259" key="7">
    <source>
        <dbReference type="Pfam" id="PF02272"/>
    </source>
</evidence>
<gene>
    <name evidence="10" type="ORF">AWM75_00335</name>
</gene>
<evidence type="ECO:0000259" key="8">
    <source>
        <dbReference type="Pfam" id="PF10141"/>
    </source>
</evidence>
<feature type="domain" description="RecJ OB" evidence="9">
    <location>
        <begin position="455"/>
        <end position="562"/>
    </location>
</feature>
<keyword evidence="4" id="KW-0378">Hydrolase</keyword>
<feature type="domain" description="Single-stranded-DNA-specific exonuclease RecJ C-terminal" evidence="8">
    <location>
        <begin position="573"/>
        <end position="773"/>
    </location>
</feature>
<dbReference type="InterPro" id="IPR003156">
    <property type="entry name" value="DHHA1_dom"/>
</dbReference>
<evidence type="ECO:0000259" key="9">
    <source>
        <dbReference type="Pfam" id="PF17768"/>
    </source>
</evidence>
<feature type="domain" description="DHHA1" evidence="7">
    <location>
        <begin position="349"/>
        <end position="440"/>
    </location>
</feature>
<dbReference type="NCBIfam" id="TIGR00644">
    <property type="entry name" value="recJ"/>
    <property type="match status" value="1"/>
</dbReference>
<evidence type="ECO:0000256" key="4">
    <source>
        <dbReference type="ARBA" id="ARBA00022801"/>
    </source>
</evidence>
<name>A0A120IAM5_9LACT</name>
<dbReference type="InterPro" id="IPR038763">
    <property type="entry name" value="DHH_sf"/>
</dbReference>
<reference evidence="11" key="2">
    <citation type="submission" date="2016-01" db="EMBL/GenBank/DDBJ databases">
        <title>Six Aerococcus type strain genome sequencing and assembly using PacBio and Illumina Hiseq.</title>
        <authorList>
            <person name="Carkaci D."/>
            <person name="Dargis R."/>
            <person name="Nielsen X.C."/>
            <person name="Skovgaard O."/>
            <person name="Fuursted K."/>
            <person name="Christensen J.J."/>
        </authorList>
    </citation>
    <scope>NUCLEOTIDE SEQUENCE [LARGE SCALE GENOMIC DNA]</scope>
    <source>
        <strain evidence="11">CCUG42038B</strain>
    </source>
</reference>
<dbReference type="InterPro" id="IPR018779">
    <property type="entry name" value="RecJ_C"/>
</dbReference>
<dbReference type="Gene3D" id="3.10.310.30">
    <property type="match status" value="1"/>
</dbReference>
<dbReference type="InterPro" id="IPR051673">
    <property type="entry name" value="SSDNA_exonuclease_RecJ"/>
</dbReference>
<evidence type="ECO:0000313" key="11">
    <source>
        <dbReference type="Proteomes" id="UP000062260"/>
    </source>
</evidence>
<dbReference type="GO" id="GO:0003676">
    <property type="term" value="F:nucleic acid binding"/>
    <property type="evidence" value="ECO:0007669"/>
    <property type="project" value="InterPro"/>
</dbReference>
<dbReference type="PANTHER" id="PTHR30255">
    <property type="entry name" value="SINGLE-STRANDED-DNA-SPECIFIC EXONUCLEASE RECJ"/>
    <property type="match status" value="1"/>
</dbReference>
<dbReference type="SUPFAM" id="SSF64182">
    <property type="entry name" value="DHH phosphoesterases"/>
    <property type="match status" value="1"/>
</dbReference>
<dbReference type="Pfam" id="PF17768">
    <property type="entry name" value="RecJ_OB"/>
    <property type="match status" value="1"/>
</dbReference>
<dbReference type="STRING" id="128944.AWM75_00335"/>
<dbReference type="GO" id="GO:0008409">
    <property type="term" value="F:5'-3' exonuclease activity"/>
    <property type="evidence" value="ECO:0007669"/>
    <property type="project" value="InterPro"/>
</dbReference>
<dbReference type="KEGG" id="auh:AWM75_00335"/>
<dbReference type="InterPro" id="IPR041122">
    <property type="entry name" value="RecJ_OB"/>
</dbReference>
<dbReference type="EMBL" id="CP014163">
    <property type="protein sequence ID" value="AMB98530.1"/>
    <property type="molecule type" value="Genomic_DNA"/>
</dbReference>
<reference evidence="10 11" key="1">
    <citation type="journal article" date="2016" name="Genome Announc.">
        <title>Complete Genome Sequences of Aerococcus christensenii CCUG 28831T, Aerococcus sanguinicola CCUG 43001T, Aerococcus urinae CCUG 36881T, Aerococcus urinaeequi CCUG 28094T, Aerococcus urinaehominis CCUG 42038 BT, and Aerococcus viridans CCUG 4311T.</title>
        <authorList>
            <person name="Carkaci D."/>
            <person name="Dargis R."/>
            <person name="Nielsen X.C."/>
            <person name="Skovgaard O."/>
            <person name="Fuursted K."/>
            <person name="Christensen J.J."/>
        </authorList>
    </citation>
    <scope>NUCLEOTIDE SEQUENCE [LARGE SCALE GENOMIC DNA]</scope>
    <source>
        <strain evidence="10 11">CCUG42038B</strain>
    </source>
</reference>
<dbReference type="AlphaFoldDB" id="A0A120IAM5"/>
<evidence type="ECO:0000313" key="10">
    <source>
        <dbReference type="EMBL" id="AMB98530.1"/>
    </source>
</evidence>
<dbReference type="Pfam" id="PF02272">
    <property type="entry name" value="DHHA1"/>
    <property type="match status" value="1"/>
</dbReference>
<keyword evidence="5" id="KW-0269">Exonuclease</keyword>
<organism evidence="10 11">
    <name type="scientific">Aerococcus urinaehominis</name>
    <dbReference type="NCBI Taxonomy" id="128944"/>
    <lineage>
        <taxon>Bacteria</taxon>
        <taxon>Bacillati</taxon>
        <taxon>Bacillota</taxon>
        <taxon>Bacilli</taxon>
        <taxon>Lactobacillales</taxon>
        <taxon>Aerococcaceae</taxon>
        <taxon>Aerococcus</taxon>
    </lineage>
</organism>
<dbReference type="Pfam" id="PF10141">
    <property type="entry name" value="ssDNA-exonuc_C"/>
    <property type="match status" value="1"/>
</dbReference>
<dbReference type="GO" id="GO:0006281">
    <property type="term" value="P:DNA repair"/>
    <property type="evidence" value="ECO:0007669"/>
    <property type="project" value="InterPro"/>
</dbReference>
<dbReference type="PANTHER" id="PTHR30255:SF2">
    <property type="entry name" value="SINGLE-STRANDED-DNA-SPECIFIC EXONUCLEASE RECJ"/>
    <property type="match status" value="1"/>
</dbReference>
<accession>A0A120IAM5</accession>
<dbReference type="Gene3D" id="3.90.1640.30">
    <property type="match status" value="1"/>
</dbReference>
<dbReference type="Pfam" id="PF01368">
    <property type="entry name" value="DHH"/>
    <property type="match status" value="1"/>
</dbReference>
<evidence type="ECO:0000256" key="2">
    <source>
        <dbReference type="ARBA" id="ARBA00019841"/>
    </source>
</evidence>
<dbReference type="RefSeq" id="WP_067977189.1">
    <property type="nucleotide sequence ID" value="NZ_CP014163.1"/>
</dbReference>
<dbReference type="Proteomes" id="UP000062260">
    <property type="component" value="Chromosome"/>
</dbReference>
<dbReference type="InterPro" id="IPR004610">
    <property type="entry name" value="RecJ"/>
</dbReference>
<proteinExistence type="inferred from homology"/>
<dbReference type="InterPro" id="IPR001667">
    <property type="entry name" value="DDH_dom"/>
</dbReference>
<dbReference type="GO" id="GO:0006310">
    <property type="term" value="P:DNA recombination"/>
    <property type="evidence" value="ECO:0007669"/>
    <property type="project" value="InterPro"/>
</dbReference>
<keyword evidence="3" id="KW-0540">Nuclease</keyword>